<gene>
    <name evidence="1" type="ORF">Nepgr_022330</name>
</gene>
<dbReference type="Proteomes" id="UP001279734">
    <property type="component" value="Unassembled WGS sequence"/>
</dbReference>
<keyword evidence="2" id="KW-1185">Reference proteome</keyword>
<evidence type="ECO:0000313" key="1">
    <source>
        <dbReference type="EMBL" id="GMH20489.1"/>
    </source>
</evidence>
<protein>
    <submittedName>
        <fullName evidence="1">Uncharacterized protein</fullName>
    </submittedName>
</protein>
<dbReference type="EMBL" id="BSYO01000022">
    <property type="protein sequence ID" value="GMH20489.1"/>
    <property type="molecule type" value="Genomic_DNA"/>
</dbReference>
<reference evidence="1" key="1">
    <citation type="submission" date="2023-05" db="EMBL/GenBank/DDBJ databases">
        <title>Nepenthes gracilis genome sequencing.</title>
        <authorList>
            <person name="Fukushima K."/>
        </authorList>
    </citation>
    <scope>NUCLEOTIDE SEQUENCE</scope>
    <source>
        <strain evidence="1">SING2019-196</strain>
    </source>
</reference>
<name>A0AAD3XXZ0_NEPGR</name>
<accession>A0AAD3XXZ0</accession>
<evidence type="ECO:0000313" key="2">
    <source>
        <dbReference type="Proteomes" id="UP001279734"/>
    </source>
</evidence>
<proteinExistence type="predicted"/>
<organism evidence="1 2">
    <name type="scientific">Nepenthes gracilis</name>
    <name type="common">Slender pitcher plant</name>
    <dbReference type="NCBI Taxonomy" id="150966"/>
    <lineage>
        <taxon>Eukaryota</taxon>
        <taxon>Viridiplantae</taxon>
        <taxon>Streptophyta</taxon>
        <taxon>Embryophyta</taxon>
        <taxon>Tracheophyta</taxon>
        <taxon>Spermatophyta</taxon>
        <taxon>Magnoliopsida</taxon>
        <taxon>eudicotyledons</taxon>
        <taxon>Gunneridae</taxon>
        <taxon>Pentapetalae</taxon>
        <taxon>Caryophyllales</taxon>
        <taxon>Nepenthaceae</taxon>
        <taxon>Nepenthes</taxon>
    </lineage>
</organism>
<sequence>MQLFLHSDSKLVVFHCQELMKGQRLMVLCINPPFLLKSAGGEYVDCSLDVQCPIWCDQELMEYLVLIRLFRLFHLVLVYLRLNAYVVGMMGVIAEMNGLWVGLDGPLFADIYGSFICSLAGCWPANSNSAEPDVFAGAEVALPCWSRCSGCCGVHLWDDVSGAVFLMEDEQPGSRSGILYCLVDEVGALVLCCC</sequence>
<comment type="caution">
    <text evidence="1">The sequence shown here is derived from an EMBL/GenBank/DDBJ whole genome shotgun (WGS) entry which is preliminary data.</text>
</comment>
<dbReference type="AlphaFoldDB" id="A0AAD3XXZ0"/>